<organism evidence="2 3">
    <name type="scientific">Pelagomonas calceolata</name>
    <dbReference type="NCBI Taxonomy" id="35677"/>
    <lineage>
        <taxon>Eukaryota</taxon>
        <taxon>Sar</taxon>
        <taxon>Stramenopiles</taxon>
        <taxon>Ochrophyta</taxon>
        <taxon>Pelagophyceae</taxon>
        <taxon>Pelagomonadales</taxon>
        <taxon>Pelagomonadaceae</taxon>
        <taxon>Pelagomonas</taxon>
    </lineage>
</organism>
<accession>A0A8J2WQH6</accession>
<sequence>MQKRVRQVFGWSYPNTHPTPRITLPRVLNPAWGGAVPTPQTTPAFTFAPTCVAAIIRRRRASGTTLLKGRARARHSPAGDGRSPLDFLERCLRRGFGAPRFVRVASGQLVDSKNAQPRARVAAAQRSALDDTPRHRFESRNAVVVDASRSRSGRRPRCPARERFGPTTRPGGGNDSLRLSMVLGSLLLLRT</sequence>
<dbReference type="Proteomes" id="UP000789595">
    <property type="component" value="Unassembled WGS sequence"/>
</dbReference>
<evidence type="ECO:0000313" key="2">
    <source>
        <dbReference type="EMBL" id="CAH0376380.1"/>
    </source>
</evidence>
<proteinExistence type="predicted"/>
<evidence type="ECO:0000313" key="3">
    <source>
        <dbReference type="Proteomes" id="UP000789595"/>
    </source>
</evidence>
<comment type="caution">
    <text evidence="2">The sequence shown here is derived from an EMBL/GenBank/DDBJ whole genome shotgun (WGS) entry which is preliminary data.</text>
</comment>
<gene>
    <name evidence="2" type="ORF">PECAL_5P09570</name>
</gene>
<feature type="region of interest" description="Disordered" evidence="1">
    <location>
        <begin position="146"/>
        <end position="176"/>
    </location>
</feature>
<reference evidence="2" key="1">
    <citation type="submission" date="2021-11" db="EMBL/GenBank/DDBJ databases">
        <authorList>
            <consortium name="Genoscope - CEA"/>
            <person name="William W."/>
        </authorList>
    </citation>
    <scope>NUCLEOTIDE SEQUENCE</scope>
</reference>
<dbReference type="AlphaFoldDB" id="A0A8J2WQH6"/>
<keyword evidence="3" id="KW-1185">Reference proteome</keyword>
<dbReference type="EMBL" id="CAKKNE010000005">
    <property type="protein sequence ID" value="CAH0376380.1"/>
    <property type="molecule type" value="Genomic_DNA"/>
</dbReference>
<evidence type="ECO:0000256" key="1">
    <source>
        <dbReference type="SAM" id="MobiDB-lite"/>
    </source>
</evidence>
<name>A0A8J2WQH6_9STRA</name>
<protein>
    <submittedName>
        <fullName evidence="2">Uncharacterized protein</fullName>
    </submittedName>
</protein>